<reference evidence="1" key="1">
    <citation type="submission" date="2022-02" db="EMBL/GenBank/DDBJ databases">
        <title>Plant Genome Project.</title>
        <authorList>
            <person name="Zhang R.-G."/>
        </authorList>
    </citation>
    <scope>NUCLEOTIDE SEQUENCE</scope>
    <source>
        <strain evidence="1">AT1</strain>
    </source>
</reference>
<evidence type="ECO:0000313" key="1">
    <source>
        <dbReference type="EMBL" id="KAI8553620.1"/>
    </source>
</evidence>
<evidence type="ECO:0000313" key="2">
    <source>
        <dbReference type="Proteomes" id="UP001062846"/>
    </source>
</evidence>
<dbReference type="EMBL" id="CM046392">
    <property type="protein sequence ID" value="KAI8553620.1"/>
    <property type="molecule type" value="Genomic_DNA"/>
</dbReference>
<organism evidence="1 2">
    <name type="scientific">Rhododendron molle</name>
    <name type="common">Chinese azalea</name>
    <name type="synonym">Azalea mollis</name>
    <dbReference type="NCBI Taxonomy" id="49168"/>
    <lineage>
        <taxon>Eukaryota</taxon>
        <taxon>Viridiplantae</taxon>
        <taxon>Streptophyta</taxon>
        <taxon>Embryophyta</taxon>
        <taxon>Tracheophyta</taxon>
        <taxon>Spermatophyta</taxon>
        <taxon>Magnoliopsida</taxon>
        <taxon>eudicotyledons</taxon>
        <taxon>Gunneridae</taxon>
        <taxon>Pentapetalae</taxon>
        <taxon>asterids</taxon>
        <taxon>Ericales</taxon>
        <taxon>Ericaceae</taxon>
        <taxon>Ericoideae</taxon>
        <taxon>Rhodoreae</taxon>
        <taxon>Rhododendron</taxon>
    </lineage>
</organism>
<sequence length="102" mass="11805">MISFPFVITPTIYWTNAYDTQDFPLFKTELYDVDHHKSAQMNETSPKCSNDRVTSNETAYEDYSMPLLFAAISTGLVHVMIRYGWYLIKMNVSPFCLDSICI</sequence>
<protein>
    <submittedName>
        <fullName evidence="1">Uncharacterized protein</fullName>
    </submittedName>
</protein>
<accession>A0ACC0NK80</accession>
<name>A0ACC0NK80_RHOML</name>
<gene>
    <name evidence="1" type="ORF">RHMOL_Rhmol05G0030100</name>
</gene>
<comment type="caution">
    <text evidence="1">The sequence shown here is derived from an EMBL/GenBank/DDBJ whole genome shotgun (WGS) entry which is preliminary data.</text>
</comment>
<proteinExistence type="predicted"/>
<keyword evidence="2" id="KW-1185">Reference proteome</keyword>
<dbReference type="Proteomes" id="UP001062846">
    <property type="component" value="Chromosome 5"/>
</dbReference>